<dbReference type="EMBL" id="JARJCW010000020">
    <property type="protein sequence ID" value="KAJ7213951.1"/>
    <property type="molecule type" value="Genomic_DNA"/>
</dbReference>
<sequence>MVKGAKQESQRIPRHYISRVFPAKWVDSRHRDGAQGPIDRVSISAYKKFANCNWVKTPTANQSHSSPGCTHIPDRYARSRKHWLCEQLKDALTAQLKEDSELSFELRDELRDDLMQQRAGQLKPASSPLHPTPSTTSQSFRLHPPQQIIWTDTRGDDMTNDSQHAGTFSA</sequence>
<protein>
    <submittedName>
        <fullName evidence="2">Uncharacterized protein</fullName>
    </submittedName>
</protein>
<feature type="region of interest" description="Disordered" evidence="1">
    <location>
        <begin position="151"/>
        <end position="170"/>
    </location>
</feature>
<keyword evidence="3" id="KW-1185">Reference proteome</keyword>
<feature type="compositionally biased region" description="Low complexity" evidence="1">
    <location>
        <begin position="126"/>
        <end position="139"/>
    </location>
</feature>
<organism evidence="2 3">
    <name type="scientific">Mycena pura</name>
    <dbReference type="NCBI Taxonomy" id="153505"/>
    <lineage>
        <taxon>Eukaryota</taxon>
        <taxon>Fungi</taxon>
        <taxon>Dikarya</taxon>
        <taxon>Basidiomycota</taxon>
        <taxon>Agaricomycotina</taxon>
        <taxon>Agaricomycetes</taxon>
        <taxon>Agaricomycetidae</taxon>
        <taxon>Agaricales</taxon>
        <taxon>Marasmiineae</taxon>
        <taxon>Mycenaceae</taxon>
        <taxon>Mycena</taxon>
    </lineage>
</organism>
<feature type="region of interest" description="Disordered" evidence="1">
    <location>
        <begin position="118"/>
        <end position="144"/>
    </location>
</feature>
<feature type="compositionally biased region" description="Polar residues" evidence="1">
    <location>
        <begin position="160"/>
        <end position="170"/>
    </location>
</feature>
<evidence type="ECO:0000313" key="2">
    <source>
        <dbReference type="EMBL" id="KAJ7213951.1"/>
    </source>
</evidence>
<evidence type="ECO:0000256" key="1">
    <source>
        <dbReference type="SAM" id="MobiDB-lite"/>
    </source>
</evidence>
<reference evidence="2" key="1">
    <citation type="submission" date="2023-03" db="EMBL/GenBank/DDBJ databases">
        <title>Massive genome expansion in bonnet fungi (Mycena s.s.) driven by repeated elements and novel gene families across ecological guilds.</title>
        <authorList>
            <consortium name="Lawrence Berkeley National Laboratory"/>
            <person name="Harder C.B."/>
            <person name="Miyauchi S."/>
            <person name="Viragh M."/>
            <person name="Kuo A."/>
            <person name="Thoen E."/>
            <person name="Andreopoulos B."/>
            <person name="Lu D."/>
            <person name="Skrede I."/>
            <person name="Drula E."/>
            <person name="Henrissat B."/>
            <person name="Morin E."/>
            <person name="Kohler A."/>
            <person name="Barry K."/>
            <person name="LaButti K."/>
            <person name="Morin E."/>
            <person name="Salamov A."/>
            <person name="Lipzen A."/>
            <person name="Mereny Z."/>
            <person name="Hegedus B."/>
            <person name="Baldrian P."/>
            <person name="Stursova M."/>
            <person name="Weitz H."/>
            <person name="Taylor A."/>
            <person name="Grigoriev I.V."/>
            <person name="Nagy L.G."/>
            <person name="Martin F."/>
            <person name="Kauserud H."/>
        </authorList>
    </citation>
    <scope>NUCLEOTIDE SEQUENCE</scope>
    <source>
        <strain evidence="2">9144</strain>
    </source>
</reference>
<dbReference type="Proteomes" id="UP001219525">
    <property type="component" value="Unassembled WGS sequence"/>
</dbReference>
<accession>A0AAD6YDS4</accession>
<dbReference type="AlphaFoldDB" id="A0AAD6YDS4"/>
<proteinExistence type="predicted"/>
<gene>
    <name evidence="2" type="ORF">GGX14DRAFT_392722</name>
</gene>
<evidence type="ECO:0000313" key="3">
    <source>
        <dbReference type="Proteomes" id="UP001219525"/>
    </source>
</evidence>
<comment type="caution">
    <text evidence="2">The sequence shown here is derived from an EMBL/GenBank/DDBJ whole genome shotgun (WGS) entry which is preliminary data.</text>
</comment>
<name>A0AAD6YDS4_9AGAR</name>